<evidence type="ECO:0000313" key="1">
    <source>
        <dbReference type="EMBL" id="KAG5187517.1"/>
    </source>
</evidence>
<keyword evidence="2" id="KW-1185">Reference proteome</keyword>
<evidence type="ECO:0000313" key="2">
    <source>
        <dbReference type="Proteomes" id="UP000664859"/>
    </source>
</evidence>
<dbReference type="EMBL" id="JAFCMP010000089">
    <property type="protein sequence ID" value="KAG5187517.1"/>
    <property type="molecule type" value="Genomic_DNA"/>
</dbReference>
<organism evidence="1 2">
    <name type="scientific">Tribonema minus</name>
    <dbReference type="NCBI Taxonomy" id="303371"/>
    <lineage>
        <taxon>Eukaryota</taxon>
        <taxon>Sar</taxon>
        <taxon>Stramenopiles</taxon>
        <taxon>Ochrophyta</taxon>
        <taxon>PX clade</taxon>
        <taxon>Xanthophyceae</taxon>
        <taxon>Tribonematales</taxon>
        <taxon>Tribonemataceae</taxon>
        <taxon>Tribonema</taxon>
    </lineage>
</organism>
<name>A0A835Z4M6_9STRA</name>
<accession>A0A835Z4M6</accession>
<sequence length="204" mass="21569">MSGYHARGAVDRLPLAAVGAAPGLCGARPRKEVDHALLLVGAAEALPACDRTSLWDGCPVQCGRHKGDDAGGGSSRQEVFASFLHATNDPDITVLEWWTHRRGCLVDSLESLRALAAHAAACAGAVCNGHFQAAWFLHEHGCPFDACAAAAAGGSTQLLAWLRKVVAASARRRRRRAKQTCVAQAATPPSCWRGTAQGERRRLA</sequence>
<reference evidence="1" key="1">
    <citation type="submission" date="2021-02" db="EMBL/GenBank/DDBJ databases">
        <title>First Annotated Genome of the Yellow-green Alga Tribonema minus.</title>
        <authorList>
            <person name="Mahan K.M."/>
        </authorList>
    </citation>
    <scope>NUCLEOTIDE SEQUENCE</scope>
    <source>
        <strain evidence="1">UTEX B ZZ1240</strain>
    </source>
</reference>
<comment type="caution">
    <text evidence="1">The sequence shown here is derived from an EMBL/GenBank/DDBJ whole genome shotgun (WGS) entry which is preliminary data.</text>
</comment>
<protein>
    <submittedName>
        <fullName evidence="1">Uncharacterized protein</fullName>
    </submittedName>
</protein>
<dbReference type="Proteomes" id="UP000664859">
    <property type="component" value="Unassembled WGS sequence"/>
</dbReference>
<proteinExistence type="predicted"/>
<gene>
    <name evidence="1" type="ORF">JKP88DRAFT_288134</name>
</gene>
<dbReference type="AlphaFoldDB" id="A0A835Z4M6"/>